<dbReference type="RefSeq" id="WP_089049076.1">
    <property type="nucleotide sequence ID" value="NZ_FXTV01000014.1"/>
</dbReference>
<proteinExistence type="predicted"/>
<dbReference type="EMBL" id="MUGW01000013">
    <property type="protein sequence ID" value="OXA93511.1"/>
    <property type="molecule type" value="Genomic_DNA"/>
</dbReference>
<comment type="caution">
    <text evidence="2">The sequence shown here is derived from an EMBL/GenBank/DDBJ whole genome shotgun (WGS) entry which is preliminary data.</text>
</comment>
<dbReference type="Pfam" id="PF04738">
    <property type="entry name" value="Lant_dehydr_N"/>
    <property type="match status" value="1"/>
</dbReference>
<accession>A0A226HIP1</accession>
<evidence type="ECO:0000313" key="3">
    <source>
        <dbReference type="Proteomes" id="UP000198345"/>
    </source>
</evidence>
<dbReference type="OrthoDB" id="1273722at2"/>
<dbReference type="AlphaFoldDB" id="A0A226HIP1"/>
<reference evidence="2 3" key="1">
    <citation type="submission" date="2016-11" db="EMBL/GenBank/DDBJ databases">
        <title>Whole genomes of Flavobacteriaceae.</title>
        <authorList>
            <person name="Stine C."/>
            <person name="Li C."/>
            <person name="Tadesse D."/>
        </authorList>
    </citation>
    <scope>NUCLEOTIDE SEQUENCE [LARGE SCALE GENOMIC DNA]</scope>
    <source>
        <strain evidence="2 3">DSM 18292</strain>
    </source>
</reference>
<dbReference type="InterPro" id="IPR006827">
    <property type="entry name" value="Lant_deHydtase_N"/>
</dbReference>
<name>A0A226HIP1_9FLAO</name>
<evidence type="ECO:0000259" key="1">
    <source>
        <dbReference type="Pfam" id="PF04738"/>
    </source>
</evidence>
<keyword evidence="3" id="KW-1185">Reference proteome</keyword>
<feature type="domain" description="Lantibiotic dehydratase N-terminal" evidence="1">
    <location>
        <begin position="43"/>
        <end position="687"/>
    </location>
</feature>
<dbReference type="Proteomes" id="UP000198345">
    <property type="component" value="Unassembled WGS sequence"/>
</dbReference>
<gene>
    <name evidence="2" type="ORF">B0A66_06685</name>
</gene>
<organism evidence="2 3">
    <name type="scientific">Flavobacterium hercynium</name>
    <dbReference type="NCBI Taxonomy" id="387094"/>
    <lineage>
        <taxon>Bacteria</taxon>
        <taxon>Pseudomonadati</taxon>
        <taxon>Bacteroidota</taxon>
        <taxon>Flavobacteriia</taxon>
        <taxon>Flavobacteriales</taxon>
        <taxon>Flavobacteriaceae</taxon>
        <taxon>Flavobacterium</taxon>
    </lineage>
</organism>
<evidence type="ECO:0000313" key="2">
    <source>
        <dbReference type="EMBL" id="OXA93511.1"/>
    </source>
</evidence>
<protein>
    <recommendedName>
        <fullName evidence="1">Lantibiotic dehydratase N-terminal domain-containing protein</fullName>
    </recommendedName>
</protein>
<sequence length="733" mass="84664">MKEQYTISCFSKYVVRLPLFPLSLYLNISENYSRKGIISIYKNPFIKESLKLASPALVKELDKWVNIESTIDNDSKTRFEFTILKYLARISSRCTPFGLFTGSSIGEISHETNVVVAAKEYHTRFSQFDMEFWAALLHNISNQKTAILNLRYIPNSSIYEYGDFFRYVEYETIKTKREYKITALRKSDLLQKIRQETKSGLTVAEITSIIAKNTSEATAATQFVLQLIDFQFLVSELDPTVTGSNEYEVALEILKNIPVLNNEYLFLQKIKKQLQSLDHSLIPLEQQYEKIKSAINDKGFDYDEKHLFQTDLNISTSSNTLNSNIPKKVIQGLYFLNGIQQKKHAPLKDFIKVFAERYESREMPLMLVLDSEAGIGYPPNHDMNDSHELLEAYSFKSKKEKTEHQIWNSYELILEKKLQECLLNKGKKIVLSQTDFPDFNPDLKNIPATFSTIIEVYNNEKISVESSGNVSAAKLLGRFCNGNPEIYKLTEEIITKEKVFHSDKILAEIAHIPQTRTGNILRRPILRDYEITYLANSFDKNKNNIDLNDLFLSVKGDRILLKSKKLNKEIIPCLSNAHNFSSNSLPVYHFLCALQEQNLKPIFSFTWGVLESHYSYFPRVEHKNIILSKAKWIIANTDISSFLDLQNKVLYDSFSEWRINKAIPQLVNLVDFDNTLLLNLGTEAGIHLFLKSTKNSERIILEEFLFTEESVVKDINGQNFCNQFIVPFYKERV</sequence>